<protein>
    <submittedName>
        <fullName evidence="1">Uncharacterized protein</fullName>
    </submittedName>
</protein>
<accession>A0A1X0RJ84</accession>
<reference evidence="1" key="1">
    <citation type="journal article" date="2016" name="Proc. Natl. Acad. Sci. U.S.A.">
        <title>Lipid metabolic changes in an early divergent fungus govern the establishment of a mutualistic symbiosis with endobacteria.</title>
        <authorList>
            <person name="Lastovetsky O.A."/>
            <person name="Gaspar M.L."/>
            <person name="Mondo S.J."/>
            <person name="LaButti K.M."/>
            <person name="Sandor L."/>
            <person name="Grigoriev I.V."/>
            <person name="Henry S.A."/>
            <person name="Pawlowska T.E."/>
        </authorList>
    </citation>
    <scope>NUCLEOTIDE SEQUENCE [LARGE SCALE GENOMIC DNA]</scope>
    <source>
        <strain evidence="1">ATCC 52814</strain>
    </source>
</reference>
<evidence type="ECO:0000313" key="1">
    <source>
        <dbReference type="EMBL" id="ORE11938.1"/>
    </source>
</evidence>
<feature type="non-terminal residue" evidence="1">
    <location>
        <position position="55"/>
    </location>
</feature>
<gene>
    <name evidence="1" type="ORF">BCV72DRAFT_192637</name>
</gene>
<dbReference type="VEuPathDB" id="FungiDB:BCV72DRAFT_192637"/>
<sequence>IHNRLQLPQTLNDPFSFLLNRLSTQKPSSKQKACVWPTICAILQEMYYLAHSSLP</sequence>
<dbReference type="AlphaFoldDB" id="A0A1X0RJ84"/>
<proteinExistence type="predicted"/>
<dbReference type="Proteomes" id="UP000242414">
    <property type="component" value="Unassembled WGS sequence"/>
</dbReference>
<name>A0A1X0RJ84_RHIZD</name>
<dbReference type="EMBL" id="KV921854">
    <property type="protein sequence ID" value="ORE11938.1"/>
    <property type="molecule type" value="Genomic_DNA"/>
</dbReference>
<organism evidence="1">
    <name type="scientific">Rhizopus microsporus var. microsporus</name>
    <dbReference type="NCBI Taxonomy" id="86635"/>
    <lineage>
        <taxon>Eukaryota</taxon>
        <taxon>Fungi</taxon>
        <taxon>Fungi incertae sedis</taxon>
        <taxon>Mucoromycota</taxon>
        <taxon>Mucoromycotina</taxon>
        <taxon>Mucoromycetes</taxon>
        <taxon>Mucorales</taxon>
        <taxon>Mucorineae</taxon>
        <taxon>Rhizopodaceae</taxon>
        <taxon>Rhizopus</taxon>
    </lineage>
</organism>
<feature type="non-terminal residue" evidence="1">
    <location>
        <position position="1"/>
    </location>
</feature>